<reference evidence="1 2" key="1">
    <citation type="journal article" date="2009" name="Int. J. Syst. Evol. Microbiol.">
        <title>Paenibacillus contaminans sp. nov., isolated from a contaminated laboratory plate.</title>
        <authorList>
            <person name="Chou J.H."/>
            <person name="Lee J.H."/>
            <person name="Lin M.C."/>
            <person name="Chang P.S."/>
            <person name="Arun A.B."/>
            <person name="Young C.C."/>
            <person name="Chen W.M."/>
        </authorList>
    </citation>
    <scope>NUCLEOTIDE SEQUENCE [LARGE SCALE GENOMIC DNA]</scope>
    <source>
        <strain evidence="1 2">CKOBP-6</strain>
    </source>
</reference>
<evidence type="ECO:0000313" key="2">
    <source>
        <dbReference type="Proteomes" id="UP000250369"/>
    </source>
</evidence>
<dbReference type="Proteomes" id="UP000250369">
    <property type="component" value="Unassembled WGS sequence"/>
</dbReference>
<keyword evidence="2" id="KW-1185">Reference proteome</keyword>
<dbReference type="AlphaFoldDB" id="A0A329MPG5"/>
<dbReference type="EMBL" id="QMFB01000004">
    <property type="protein sequence ID" value="RAV21644.1"/>
    <property type="molecule type" value="Genomic_DNA"/>
</dbReference>
<gene>
    <name evidence="1" type="ORF">DQG23_10345</name>
</gene>
<protein>
    <recommendedName>
        <fullName evidence="3">D-glucuronyl C5-epimerase C-terminal domain-containing protein</fullName>
    </recommendedName>
</protein>
<organism evidence="1 2">
    <name type="scientific">Paenibacillus contaminans</name>
    <dbReference type="NCBI Taxonomy" id="450362"/>
    <lineage>
        <taxon>Bacteria</taxon>
        <taxon>Bacillati</taxon>
        <taxon>Bacillota</taxon>
        <taxon>Bacilli</taxon>
        <taxon>Bacillales</taxon>
        <taxon>Paenibacillaceae</taxon>
        <taxon>Paenibacillus</taxon>
    </lineage>
</organism>
<evidence type="ECO:0000313" key="1">
    <source>
        <dbReference type="EMBL" id="RAV21644.1"/>
    </source>
</evidence>
<comment type="caution">
    <text evidence="1">The sequence shown here is derived from an EMBL/GenBank/DDBJ whole genome shotgun (WGS) entry which is preliminary data.</text>
</comment>
<evidence type="ECO:0008006" key="3">
    <source>
        <dbReference type="Google" id="ProtNLM"/>
    </source>
</evidence>
<name>A0A329MPG5_9BACL</name>
<sequence length="349" mass="40485">MFQLLNSSERWTDYYDGEIFRNRYIRGVIKRLMYFVPGILHRTKIVKFQKWHENYTLIGMAAVNCNELDAAVQMYQKLTADKDKLYWGLPVDWFSGKLTFPRGTMMSTTTSETILFFYELAKKRRNVVEDDVIRAAAYNLLNGLNRVSESPDCLLLSYTPFDTYKVHNANLLVAAALGVSGELLADSTLVDASRKIVHGCVSKLHTDGWVPYRIGGTEDTVDTYHQIFSIRALYYLKESNEEANVWFKRMLIYLENNLMNKDTGTVYLFNTKKIIDLQPTSEALRLYGMLNQEETYNKIYRKMLQDFVDDSGQIIQRIWFVGERKRKIKSNRAFVRQGLGRLAIALSSK</sequence>
<accession>A0A329MPG5</accession>
<proteinExistence type="predicted"/>